<accession>A0A024TAZ5</accession>
<dbReference type="RefSeq" id="XP_008880057.1">
    <property type="nucleotide sequence ID" value="XM_008881835.1"/>
</dbReference>
<reference evidence="1" key="1">
    <citation type="submission" date="2013-12" db="EMBL/GenBank/DDBJ databases">
        <title>The Genome Sequence of Aphanomyces invadans NJM9701.</title>
        <authorList>
            <consortium name="The Broad Institute Genomics Platform"/>
            <person name="Russ C."/>
            <person name="Tyler B."/>
            <person name="van West P."/>
            <person name="Dieguez-Uribeondo J."/>
            <person name="Young S.K."/>
            <person name="Zeng Q."/>
            <person name="Gargeya S."/>
            <person name="Fitzgerald M."/>
            <person name="Abouelleil A."/>
            <person name="Alvarado L."/>
            <person name="Chapman S.B."/>
            <person name="Gainer-Dewar J."/>
            <person name="Goldberg J."/>
            <person name="Griggs A."/>
            <person name="Gujja S."/>
            <person name="Hansen M."/>
            <person name="Howarth C."/>
            <person name="Imamovic A."/>
            <person name="Ireland A."/>
            <person name="Larimer J."/>
            <person name="McCowan C."/>
            <person name="Murphy C."/>
            <person name="Pearson M."/>
            <person name="Poon T.W."/>
            <person name="Priest M."/>
            <person name="Roberts A."/>
            <person name="Saif S."/>
            <person name="Shea T."/>
            <person name="Sykes S."/>
            <person name="Wortman J."/>
            <person name="Nusbaum C."/>
            <person name="Birren B."/>
        </authorList>
    </citation>
    <scope>NUCLEOTIDE SEQUENCE [LARGE SCALE GENOMIC DNA]</scope>
    <source>
        <strain evidence="1">NJM9701</strain>
    </source>
</reference>
<sequence>MSAPGLPTQSDDAVYEKKIRRRNYCKNMKRIYREEAKQERAYLLSKLAELERVLVSRRRCVRCNSEERSMLAWRDVALCLRDEHVSSKTKNHKLRAQLAALNKVMFEMQSWVVTNAALQFTEDGFAPTWQDHTLLSNPKSRDLGKAWITQQMYHQVDRIFHRHGFPSPDNATTPFFNLSVGFPDHRNSVSHQFIYPLPLNLLSTIYQRHFCEVAMMDTSFEDARVGRLHGSLNSIRETTDTTLLHQATRPIANSHGDLANILVCVVHEPGRTLIMSRHITDDETIAVHPENLQRHWSSWLDLRAQTPTTTSARYVMSFSRAWRGRHRTILVPLAEEGVMVWGMAKDAHQVRNTIVHDAMVLRNVTDSMYEMTALSAYRFRSIVERYQRDEPTTEIRRNPVTSY</sequence>
<dbReference type="EMBL" id="KI914012">
    <property type="protein sequence ID" value="ETV91220.1"/>
    <property type="molecule type" value="Genomic_DNA"/>
</dbReference>
<gene>
    <name evidence="1" type="ORF">H310_14091</name>
</gene>
<evidence type="ECO:0000313" key="1">
    <source>
        <dbReference type="EMBL" id="ETV91218.1"/>
    </source>
</evidence>
<proteinExistence type="predicted"/>
<organism evidence="1">
    <name type="scientific">Aphanomyces invadans</name>
    <dbReference type="NCBI Taxonomy" id="157072"/>
    <lineage>
        <taxon>Eukaryota</taxon>
        <taxon>Sar</taxon>
        <taxon>Stramenopiles</taxon>
        <taxon>Oomycota</taxon>
        <taxon>Saprolegniomycetes</taxon>
        <taxon>Saprolegniales</taxon>
        <taxon>Verrucalvaceae</taxon>
        <taxon>Aphanomyces</taxon>
    </lineage>
</organism>
<dbReference type="AlphaFoldDB" id="A0A024TAZ5"/>
<dbReference type="EMBL" id="KI914012">
    <property type="protein sequence ID" value="ETV91218.1"/>
    <property type="molecule type" value="Genomic_DNA"/>
</dbReference>
<dbReference type="VEuPathDB" id="FungiDB:H310_14091"/>
<dbReference type="RefSeq" id="XP_008880056.1">
    <property type="nucleotide sequence ID" value="XM_008881834.1"/>
</dbReference>
<dbReference type="GeneID" id="20091141"/>
<name>A0A024TAZ5_9STRA</name>
<dbReference type="RefSeq" id="XP_008880055.1">
    <property type="nucleotide sequence ID" value="XM_008881833.1"/>
</dbReference>
<dbReference type="EMBL" id="KI914012">
    <property type="protein sequence ID" value="ETV91219.1"/>
    <property type="molecule type" value="Genomic_DNA"/>
</dbReference>
<protein>
    <submittedName>
        <fullName evidence="1">Uncharacterized protein</fullName>
    </submittedName>
</protein>